<feature type="signal peptide" evidence="1">
    <location>
        <begin position="1"/>
        <end position="16"/>
    </location>
</feature>
<evidence type="ECO:0000313" key="3">
    <source>
        <dbReference type="Proteomes" id="UP000191500"/>
    </source>
</evidence>
<reference evidence="3" key="1">
    <citation type="journal article" date="2017" name="Nat. Microbiol.">
        <title>Global analysis of biosynthetic gene clusters reveals vast potential of secondary metabolite production in Penicillium species.</title>
        <authorList>
            <person name="Nielsen J.C."/>
            <person name="Grijseels S."/>
            <person name="Prigent S."/>
            <person name="Ji B."/>
            <person name="Dainat J."/>
            <person name="Nielsen K.F."/>
            <person name="Frisvad J.C."/>
            <person name="Workman M."/>
            <person name="Nielsen J."/>
        </authorList>
    </citation>
    <scope>NUCLEOTIDE SEQUENCE [LARGE SCALE GENOMIC DNA]</scope>
    <source>
        <strain evidence="3">IBT 31321</strain>
    </source>
</reference>
<feature type="chain" id="PRO_5012935318" description="Invertebrate defensins family profile domain-containing protein" evidence="1">
    <location>
        <begin position="17"/>
        <end position="60"/>
    </location>
</feature>
<dbReference type="AlphaFoldDB" id="A0A1V6UEE8"/>
<name>A0A1V6UEE8_9EURO</name>
<keyword evidence="3" id="KW-1185">Reference proteome</keyword>
<evidence type="ECO:0008006" key="4">
    <source>
        <dbReference type="Google" id="ProtNLM"/>
    </source>
</evidence>
<organism evidence="2 3">
    <name type="scientific">Penicillium coprophilum</name>
    <dbReference type="NCBI Taxonomy" id="36646"/>
    <lineage>
        <taxon>Eukaryota</taxon>
        <taxon>Fungi</taxon>
        <taxon>Dikarya</taxon>
        <taxon>Ascomycota</taxon>
        <taxon>Pezizomycotina</taxon>
        <taxon>Eurotiomycetes</taxon>
        <taxon>Eurotiomycetidae</taxon>
        <taxon>Eurotiales</taxon>
        <taxon>Aspergillaceae</taxon>
        <taxon>Penicillium</taxon>
    </lineage>
</organism>
<evidence type="ECO:0000313" key="2">
    <source>
        <dbReference type="EMBL" id="OQE36791.1"/>
    </source>
</evidence>
<accession>A0A1V6UEE8</accession>
<dbReference type="EMBL" id="MDDG01000011">
    <property type="protein sequence ID" value="OQE36791.1"/>
    <property type="molecule type" value="Genomic_DNA"/>
</dbReference>
<sequence length="60" mass="6278">MRLIAIFAALLAVAFAAPDLEARQQGEGCKLVHGGTCKSQGLVQCGHTAGNVTPCCKRCY</sequence>
<protein>
    <recommendedName>
        <fullName evidence="4">Invertebrate defensins family profile domain-containing protein</fullName>
    </recommendedName>
</protein>
<gene>
    <name evidence="2" type="ORF">PENCOP_c011G01343</name>
</gene>
<evidence type="ECO:0000256" key="1">
    <source>
        <dbReference type="SAM" id="SignalP"/>
    </source>
</evidence>
<dbReference type="Proteomes" id="UP000191500">
    <property type="component" value="Unassembled WGS sequence"/>
</dbReference>
<keyword evidence="1" id="KW-0732">Signal</keyword>
<comment type="caution">
    <text evidence="2">The sequence shown here is derived from an EMBL/GenBank/DDBJ whole genome shotgun (WGS) entry which is preliminary data.</text>
</comment>
<proteinExistence type="predicted"/>